<dbReference type="PANTHER" id="PTHR42793:SF4">
    <property type="entry name" value="BLL6376 PROTEIN"/>
    <property type="match status" value="1"/>
</dbReference>
<dbReference type="Gene3D" id="3.30.470.20">
    <property type="entry name" value="ATP-grasp fold, B domain"/>
    <property type="match status" value="1"/>
</dbReference>
<reference evidence="2" key="2">
    <citation type="journal article" date="2023" name="Microbiome">
        <title>Synthase-selected sorting approach identifies a beta-lactone synthase in a nudibranch symbiotic bacterium.</title>
        <authorList>
            <person name="Dzunkova M."/>
            <person name="La Clair J.J."/>
            <person name="Tyml T."/>
            <person name="Doud D."/>
            <person name="Schulz F."/>
            <person name="Piquer-Esteban S."/>
            <person name="Porcel Sanchis D."/>
            <person name="Osborn A."/>
            <person name="Robinson D."/>
            <person name="Louie K.B."/>
            <person name="Bowen B.P."/>
            <person name="Bowers R.M."/>
            <person name="Lee J."/>
            <person name="Arnau V."/>
            <person name="Diaz-Villanueva W."/>
            <person name="Stepanauskas R."/>
            <person name="Gosliner T."/>
            <person name="Date S.V."/>
            <person name="Northen T.R."/>
            <person name="Cheng J.F."/>
            <person name="Burkart M.D."/>
            <person name="Woyke T."/>
        </authorList>
    </citation>
    <scope>NUCLEOTIDE SEQUENCE</scope>
    <source>
        <strain evidence="2">Df01</strain>
    </source>
</reference>
<dbReference type="Gene3D" id="3.40.50.261">
    <property type="entry name" value="Succinyl-CoA synthetase domains"/>
    <property type="match status" value="2"/>
</dbReference>
<proteinExistence type="predicted"/>
<gene>
    <name evidence="2" type="ORF">NQX30_03140</name>
</gene>
<dbReference type="SUPFAM" id="SSF51735">
    <property type="entry name" value="NAD(P)-binding Rossmann-fold domains"/>
    <property type="match status" value="1"/>
</dbReference>
<dbReference type="InterPro" id="IPR003781">
    <property type="entry name" value="CoA-bd"/>
</dbReference>
<evidence type="ECO:0000313" key="2">
    <source>
        <dbReference type="EMBL" id="MDM5147368.1"/>
    </source>
</evidence>
<sequence length="673" mass="71102">MHLSRLLQPRSIAVLGGVWAENVVIQCKKMGYSGAIFPVHPRRKKMAGVACYHRLINLPEPPDAVFLGINRDAAVTAVAELSAMGAGGVICFASGFAEIGGGILQSKLVAAAADMPLLGPNCYGMVNFLDGVPIWPDQHGGRRTTRGVAIIGQSSNILINLSSQRRGLPIAYLVAAGNQAQCNVTDIARSVMEDKRVSAVGLHLESIDNAADFAAMAALAVQKKVALVALKVGKCHAAQRATASHTAALASEKETSSAFLRRCGIAETDTIGVFMETLKLLHVHGSLAGGRLVSMSCSGGEAAHVADLAATRKLYFSPFSVRQKRALKKTLGERVHIANPLDYHTYIWHNRKALRETYKTVIEGSQDCTMLLLDYPRGDRCDCLDWDTPTAAFMEAASGSKCAVVSTLPENMPEDRAEQLMKAGIAPLCGLDEALAAMQVAAVIGASRCVKNWRPLPPVTTSGGKLLNEAEAKTLLAAGGISTPRGLCATTPQQVATVAKRLRCKSVVIKRLGLAHKTEVGGVRLGVQAEAAQVVATAMPDGNSFLVEEMIDGAVAELLINVRRDPIYGGILTVGTGGVYAEALADTQTRILPISVGEIKRAFGELQLAVLLKGWRGRPAADIVAAVHVAAQLGKILAADPCLLEIEINPLLLLPTGHGAVAVDAHIVKRSTP</sequence>
<reference evidence="2" key="1">
    <citation type="submission" date="2022-08" db="EMBL/GenBank/DDBJ databases">
        <authorList>
            <person name="Dzunkova M."/>
            <person name="La Clair J."/>
            <person name="Tyml T."/>
            <person name="Doud D."/>
            <person name="Schulz F."/>
            <person name="Piquer S."/>
            <person name="Porcel Sanchis D."/>
            <person name="Osborn A."/>
            <person name="Robinson D."/>
            <person name="Louie K.B."/>
            <person name="Bowen B.P."/>
            <person name="Bowers R."/>
            <person name="Lee J."/>
            <person name="Arnau Llombart V."/>
            <person name="Diaz Villanueva W."/>
            <person name="Gosliner T."/>
            <person name="Northen T."/>
            <person name="Cheng J.-F."/>
            <person name="Burkart M.D."/>
            <person name="Woyke T."/>
        </authorList>
    </citation>
    <scope>NUCLEOTIDE SEQUENCE</scope>
    <source>
        <strain evidence="2">Df01</strain>
    </source>
</reference>
<dbReference type="Pfam" id="PF13607">
    <property type="entry name" value="Succ_CoA_lig"/>
    <property type="match status" value="1"/>
</dbReference>
<dbReference type="PANTHER" id="PTHR42793">
    <property type="entry name" value="COA BINDING DOMAIN CONTAINING PROTEIN"/>
    <property type="match status" value="1"/>
</dbReference>
<comment type="caution">
    <text evidence="2">The sequence shown here is derived from an EMBL/GenBank/DDBJ whole genome shotgun (WGS) entry which is preliminary data.</text>
</comment>
<dbReference type="Pfam" id="PF13380">
    <property type="entry name" value="CoA_binding_2"/>
    <property type="match status" value="1"/>
</dbReference>
<keyword evidence="3" id="KW-1185">Reference proteome</keyword>
<evidence type="ECO:0000313" key="3">
    <source>
        <dbReference type="Proteomes" id="UP001168167"/>
    </source>
</evidence>
<dbReference type="SMART" id="SM00881">
    <property type="entry name" value="CoA_binding"/>
    <property type="match status" value="1"/>
</dbReference>
<dbReference type="Pfam" id="PF13549">
    <property type="entry name" value="ATP-grasp_5"/>
    <property type="match status" value="1"/>
</dbReference>
<dbReference type="SUPFAM" id="SSF56059">
    <property type="entry name" value="Glutathione synthetase ATP-binding domain-like"/>
    <property type="match status" value="1"/>
</dbReference>
<dbReference type="Gene3D" id="3.40.50.720">
    <property type="entry name" value="NAD(P)-binding Rossmann-like Domain"/>
    <property type="match status" value="1"/>
</dbReference>
<dbReference type="InterPro" id="IPR013815">
    <property type="entry name" value="ATP_grasp_subdomain_1"/>
</dbReference>
<name>A0ABT7QKY4_9GAMM</name>
<feature type="domain" description="CoA-binding" evidence="1">
    <location>
        <begin position="6"/>
        <end position="96"/>
    </location>
</feature>
<dbReference type="Proteomes" id="UP001168167">
    <property type="component" value="Unassembled WGS sequence"/>
</dbReference>
<dbReference type="EMBL" id="JANQAO010000002">
    <property type="protein sequence ID" value="MDM5147368.1"/>
    <property type="molecule type" value="Genomic_DNA"/>
</dbReference>
<dbReference type="GO" id="GO:0016874">
    <property type="term" value="F:ligase activity"/>
    <property type="evidence" value="ECO:0007669"/>
    <property type="project" value="UniProtKB-KW"/>
</dbReference>
<dbReference type="InterPro" id="IPR032875">
    <property type="entry name" value="Succ_CoA_lig_flav_dom"/>
</dbReference>
<dbReference type="InterPro" id="IPR016102">
    <property type="entry name" value="Succinyl-CoA_synth-like"/>
</dbReference>
<dbReference type="SUPFAM" id="SSF52210">
    <property type="entry name" value="Succinyl-CoA synthetase domains"/>
    <property type="match status" value="2"/>
</dbReference>
<dbReference type="Gene3D" id="3.30.1490.20">
    <property type="entry name" value="ATP-grasp fold, A domain"/>
    <property type="match status" value="1"/>
</dbReference>
<accession>A0ABT7QKY4</accession>
<keyword evidence="2" id="KW-0436">Ligase</keyword>
<evidence type="ECO:0000259" key="1">
    <source>
        <dbReference type="SMART" id="SM00881"/>
    </source>
</evidence>
<dbReference type="InterPro" id="IPR036291">
    <property type="entry name" value="NAD(P)-bd_dom_sf"/>
</dbReference>
<protein>
    <submittedName>
        <fullName evidence="2">Acetate--CoA ligase family protein</fullName>
    </submittedName>
</protein>
<organism evidence="2 3">
    <name type="scientific">Candidatus Doriopsillibacter californiensis</name>
    <dbReference type="NCBI Taxonomy" id="2970740"/>
    <lineage>
        <taxon>Bacteria</taxon>
        <taxon>Pseudomonadati</taxon>
        <taxon>Pseudomonadota</taxon>
        <taxon>Gammaproteobacteria</taxon>
        <taxon>Candidatus Tethybacterales</taxon>
        <taxon>Candidatus Persebacteraceae</taxon>
        <taxon>Candidatus Doriopsillibacter</taxon>
    </lineage>
</organism>